<reference evidence="2 3" key="1">
    <citation type="journal article" date="2020" name="Nature">
        <title>Six reference-quality genomes reveal evolution of bat adaptations.</title>
        <authorList>
            <person name="Jebb D."/>
            <person name="Huang Z."/>
            <person name="Pippel M."/>
            <person name="Hughes G.M."/>
            <person name="Lavrichenko K."/>
            <person name="Devanna P."/>
            <person name="Winkler S."/>
            <person name="Jermiin L.S."/>
            <person name="Skirmuntt E.C."/>
            <person name="Katzourakis A."/>
            <person name="Burkitt-Gray L."/>
            <person name="Ray D.A."/>
            <person name="Sullivan K.A.M."/>
            <person name="Roscito J.G."/>
            <person name="Kirilenko B.M."/>
            <person name="Davalos L.M."/>
            <person name="Corthals A.P."/>
            <person name="Power M.L."/>
            <person name="Jones G."/>
            <person name="Ransome R.D."/>
            <person name="Dechmann D.K.N."/>
            <person name="Locatelli A.G."/>
            <person name="Puechmaille S.J."/>
            <person name="Fedrigo O."/>
            <person name="Jarvis E.D."/>
            <person name="Hiller M."/>
            <person name="Vernes S.C."/>
            <person name="Myers E.W."/>
            <person name="Teeling E.C."/>
        </authorList>
    </citation>
    <scope>NUCLEOTIDE SEQUENCE [LARGE SCALE GENOMIC DNA]</scope>
    <source>
        <strain evidence="2">MRouAeg1</strain>
        <tissue evidence="2">Muscle</tissue>
    </source>
</reference>
<feature type="region of interest" description="Disordered" evidence="1">
    <location>
        <begin position="441"/>
        <end position="565"/>
    </location>
</feature>
<feature type="compositionally biased region" description="Low complexity" evidence="1">
    <location>
        <begin position="516"/>
        <end position="538"/>
    </location>
</feature>
<proteinExistence type="predicted"/>
<accession>A0A7J8C2U8</accession>
<dbReference type="Proteomes" id="UP000593571">
    <property type="component" value="Unassembled WGS sequence"/>
</dbReference>
<name>A0A7J8C2U8_ROUAE</name>
<feature type="compositionally biased region" description="Low complexity" evidence="1">
    <location>
        <begin position="478"/>
        <end position="505"/>
    </location>
</feature>
<gene>
    <name evidence="2" type="ORF">HJG63_009481</name>
</gene>
<feature type="compositionally biased region" description="Low complexity" evidence="1">
    <location>
        <begin position="244"/>
        <end position="255"/>
    </location>
</feature>
<evidence type="ECO:0000313" key="2">
    <source>
        <dbReference type="EMBL" id="KAF6405172.1"/>
    </source>
</evidence>
<comment type="caution">
    <text evidence="2">The sequence shown here is derived from an EMBL/GenBank/DDBJ whole genome shotgun (WGS) entry which is preliminary data.</text>
</comment>
<dbReference type="EMBL" id="JACASE010000015">
    <property type="protein sequence ID" value="KAF6405172.1"/>
    <property type="molecule type" value="Genomic_DNA"/>
</dbReference>
<sequence length="565" mass="58386">MKKKKKDNMENIVKFLRERPQTIIKDLILSYDGKKQETSLRIQSSLLQQLQVCEVLVRVGVEEALGVVARVRQDTVHLLVEVAALVGHVHGHAVAVHGVDDAARGDLGLQQADAVVPDDQVLLHGLEERDLLPGVGVGVAGDGALGRQQLLPDLAAHHARGHRLLHGQLPVAHGVDDEARGGLGLQQHQGRAGPQDALPHGLVDAHLLLPPGPVLGGHQHAGDAARALQVAPDRLHLRHLLQGPGALGQAPQGLGVQDPGRAQLGRGHLSPQAPEGHLAQPLLRLLDELDEDGHEAGQGQAAGRVLGQELVAAGLAQVGGAQDVPHRHRLPPEPADVHLHGGGTQGLLLEAPGGLGVRLAVAAPERVALLRAGRGGPLGHLGHLGHLGLLDDGGQPAGQRGQAQLPRTELCQQLLPPGGAHVAGCQHVPHGHRRAPQAAHLDLHGGGTQGALRFPGRGPRAPWLVPGQQRSERVAHLPRGQRARPGTGPAGPAAGSRTPPGGRAAPTRRRSGLGGRRPPASRAGPAGPRAAPGSAGTRRSPRWPAAAGTAPCRGHARSAPAAAGT</sequence>
<dbReference type="AlphaFoldDB" id="A0A7J8C2U8"/>
<evidence type="ECO:0000256" key="1">
    <source>
        <dbReference type="SAM" id="MobiDB-lite"/>
    </source>
</evidence>
<organism evidence="2 3">
    <name type="scientific">Rousettus aegyptiacus</name>
    <name type="common">Egyptian fruit bat</name>
    <name type="synonym">Pteropus aegyptiacus</name>
    <dbReference type="NCBI Taxonomy" id="9407"/>
    <lineage>
        <taxon>Eukaryota</taxon>
        <taxon>Metazoa</taxon>
        <taxon>Chordata</taxon>
        <taxon>Craniata</taxon>
        <taxon>Vertebrata</taxon>
        <taxon>Euteleostomi</taxon>
        <taxon>Mammalia</taxon>
        <taxon>Eutheria</taxon>
        <taxon>Laurasiatheria</taxon>
        <taxon>Chiroptera</taxon>
        <taxon>Yinpterochiroptera</taxon>
        <taxon>Pteropodoidea</taxon>
        <taxon>Pteropodidae</taxon>
        <taxon>Rousettinae</taxon>
        <taxon>Rousettus</taxon>
    </lineage>
</organism>
<feature type="region of interest" description="Disordered" evidence="1">
    <location>
        <begin position="244"/>
        <end position="275"/>
    </location>
</feature>
<protein>
    <submittedName>
        <fullName evidence="2">Uncharacterized protein</fullName>
    </submittedName>
</protein>
<evidence type="ECO:0000313" key="3">
    <source>
        <dbReference type="Proteomes" id="UP000593571"/>
    </source>
</evidence>
<keyword evidence="3" id="KW-1185">Reference proteome</keyword>